<reference evidence="2 3" key="1">
    <citation type="journal article" date="2009" name="Stand. Genomic Sci.">
        <title>Complete genome sequence of Eggerthella lenta type strain (IPP VPI 0255).</title>
        <authorList>
            <person name="Saunders E."/>
            <person name="Pukall R."/>
            <person name="Abt B."/>
            <person name="Lapidus A."/>
            <person name="Glavina Del Rio T."/>
            <person name="Copeland A."/>
            <person name="Tice H."/>
            <person name="Cheng J.F."/>
            <person name="Lucas S."/>
            <person name="Chen F."/>
            <person name="Nolan M."/>
            <person name="Bruce D."/>
            <person name="Goodwin L."/>
            <person name="Pitluck S."/>
            <person name="Ivanova N."/>
            <person name="Mavromatis K."/>
            <person name="Ovchinnikova G."/>
            <person name="Pati A."/>
            <person name="Chen A."/>
            <person name="Palaniappan K."/>
            <person name="Land M."/>
            <person name="Hauser L."/>
            <person name="Chang Y.J."/>
            <person name="Jeffries C.D."/>
            <person name="Chain P."/>
            <person name="Meincke L."/>
            <person name="Sims D."/>
            <person name="Brettin T."/>
            <person name="Detter J.C."/>
            <person name="Goker M."/>
            <person name="Bristow J."/>
            <person name="Eisen J.A."/>
            <person name="Markowitz V."/>
            <person name="Hugenholtz P."/>
            <person name="Kyrpides N.C."/>
            <person name="Klenk H.P."/>
            <person name="Han C."/>
        </authorList>
    </citation>
    <scope>NUCLEOTIDE SEQUENCE [LARGE SCALE GENOMIC DNA]</scope>
    <source>
        <strain evidence="3">ATCC 25559 / DSM 2243 / CCUG 17323 / JCM 9979 / KCTC 3265 / NCTC 11813 / VPI 0255 / 1899 B</strain>
    </source>
</reference>
<dbReference type="RefSeq" id="WP_015761306.1">
    <property type="nucleotide sequence ID" value="NC_013204.1"/>
</dbReference>
<evidence type="ECO:0000313" key="2">
    <source>
        <dbReference type="EMBL" id="ACV56584.1"/>
    </source>
</evidence>
<sequence length="234" mass="24193">MDIGFAPNHTHLYELDITPFAVKRTFARIGAGIATIDGDPSEEIDQTAYFDGDGNASSDVTGGQEIISVSGHRRHGDPYQDYVASLKFVRGEARKSTLRITDPAGEVVESSVTICNIKALGANGDANGKNEFSCELHFNGAPRVIPSDATVLPESVTATVGAVAVGKTVAASATVTPSSASDRCVFAIENDEFATVDSEGNVTGVKAGKTRLSVKCAAKPSVCAVVDVTVGASA</sequence>
<dbReference type="SMART" id="SM00635">
    <property type="entry name" value="BID_2"/>
    <property type="match status" value="1"/>
</dbReference>
<dbReference type="SUPFAM" id="SSF49373">
    <property type="entry name" value="Invasin/intimin cell-adhesion fragments"/>
    <property type="match status" value="1"/>
</dbReference>
<dbReference type="InterPro" id="IPR008964">
    <property type="entry name" value="Invasin/intimin_cell_adhesion"/>
</dbReference>
<dbReference type="Pfam" id="PF02368">
    <property type="entry name" value="Big_2"/>
    <property type="match status" value="1"/>
</dbReference>
<dbReference type="Proteomes" id="UP000001377">
    <property type="component" value="Chromosome"/>
</dbReference>
<evidence type="ECO:0000313" key="3">
    <source>
        <dbReference type="Proteomes" id="UP000001377"/>
    </source>
</evidence>
<proteinExistence type="predicted"/>
<dbReference type="OrthoDB" id="2043960at2"/>
<feature type="domain" description="BIG2" evidence="1">
    <location>
        <begin position="150"/>
        <end position="226"/>
    </location>
</feature>
<dbReference type="BioCyc" id="ELEN479437:G1GFY-2652-MONOMER"/>
<keyword evidence="3" id="KW-1185">Reference proteome</keyword>
<dbReference type="EMBL" id="CP001726">
    <property type="protein sequence ID" value="ACV56584.1"/>
    <property type="molecule type" value="Genomic_DNA"/>
</dbReference>
<dbReference type="STRING" id="479437.Elen_2633"/>
<dbReference type="InterPro" id="IPR003343">
    <property type="entry name" value="Big_2"/>
</dbReference>
<accession>C8WM89</accession>
<dbReference type="HOGENOM" id="CLU_1155027_0_0_11"/>
<dbReference type="Gene3D" id="2.60.40.1080">
    <property type="match status" value="1"/>
</dbReference>
<gene>
    <name evidence="2" type="ordered locus">Elen_2633</name>
</gene>
<organism evidence="2 3">
    <name type="scientific">Eggerthella lenta (strain ATCC 25559 / DSM 2243 / CCUG 17323 / JCM 9979 / KCTC 3265 / NCTC 11813 / VPI 0255 / 1899 B)</name>
    <name type="common">Eubacterium lentum</name>
    <dbReference type="NCBI Taxonomy" id="479437"/>
    <lineage>
        <taxon>Bacteria</taxon>
        <taxon>Bacillati</taxon>
        <taxon>Actinomycetota</taxon>
        <taxon>Coriobacteriia</taxon>
        <taxon>Eggerthellales</taxon>
        <taxon>Eggerthellaceae</taxon>
        <taxon>Eggerthella</taxon>
    </lineage>
</organism>
<dbReference type="eggNOG" id="COG5492">
    <property type="taxonomic scope" value="Bacteria"/>
</dbReference>
<evidence type="ECO:0000259" key="1">
    <source>
        <dbReference type="SMART" id="SM00635"/>
    </source>
</evidence>
<dbReference type="PaxDb" id="479437-Elen_2633"/>
<protein>
    <submittedName>
        <fullName evidence="2">Ig domain protein group 2 domain protein</fullName>
    </submittedName>
</protein>
<dbReference type="NCBIfam" id="NF047353">
    <property type="entry name" value="tube_lmo2291"/>
    <property type="match status" value="1"/>
</dbReference>
<name>C8WM89_EGGLE</name>
<dbReference type="AlphaFoldDB" id="C8WM89"/>
<dbReference type="KEGG" id="ele:Elen_2633"/>